<feature type="chain" id="PRO_5019015749" description="Asparagine--tRNA ligase N-terminal domain-containing protein" evidence="2">
    <location>
        <begin position="18"/>
        <end position="106"/>
    </location>
</feature>
<feature type="compositionally biased region" description="Basic and acidic residues" evidence="1">
    <location>
        <begin position="47"/>
        <end position="86"/>
    </location>
</feature>
<accession>A0A428NF46</accession>
<gene>
    <name evidence="4" type="ORF">CEP54_016330</name>
</gene>
<protein>
    <recommendedName>
        <fullName evidence="3">Asparagine--tRNA ligase N-terminal domain-containing protein</fullName>
    </recommendedName>
</protein>
<dbReference type="Gene3D" id="3.30.1910.20">
    <property type="entry name" value="asparaginyl-tRNA synthetase, N-terminal domain"/>
    <property type="match status" value="1"/>
</dbReference>
<keyword evidence="2" id="KW-0732">Signal</keyword>
<feature type="compositionally biased region" description="Polar residues" evidence="1">
    <location>
        <begin position="91"/>
        <end position="106"/>
    </location>
</feature>
<organism evidence="4 5">
    <name type="scientific">Fusarium duplospermum</name>
    <dbReference type="NCBI Taxonomy" id="1325734"/>
    <lineage>
        <taxon>Eukaryota</taxon>
        <taxon>Fungi</taxon>
        <taxon>Dikarya</taxon>
        <taxon>Ascomycota</taxon>
        <taxon>Pezizomycotina</taxon>
        <taxon>Sordariomycetes</taxon>
        <taxon>Hypocreomycetidae</taxon>
        <taxon>Hypocreales</taxon>
        <taxon>Nectriaceae</taxon>
        <taxon>Fusarium</taxon>
        <taxon>Fusarium solani species complex</taxon>
    </lineage>
</organism>
<evidence type="ECO:0000313" key="5">
    <source>
        <dbReference type="Proteomes" id="UP000288168"/>
    </source>
</evidence>
<dbReference type="Proteomes" id="UP000288168">
    <property type="component" value="Unassembled WGS sequence"/>
</dbReference>
<keyword evidence="5" id="KW-1185">Reference proteome</keyword>
<dbReference type="EMBL" id="NKCI01000634">
    <property type="protein sequence ID" value="RSL39411.1"/>
    <property type="molecule type" value="Genomic_DNA"/>
</dbReference>
<sequence length="106" mass="11723">MTHMIILEVFVLHGAVSEYQVKKKDGEEYKPAAKSALKKATNYAAQQKKELEATGKRPEKETQEEARRAAKEEAGEHHEVSGEVGEHGNVSLTVQNVSLTIPNIEP</sequence>
<dbReference type="Pfam" id="PF20917">
    <property type="entry name" value="AsnRS_N"/>
    <property type="match status" value="1"/>
</dbReference>
<feature type="signal peptide" evidence="2">
    <location>
        <begin position="1"/>
        <end position="17"/>
    </location>
</feature>
<dbReference type="STRING" id="1325734.A0A428NF46"/>
<evidence type="ECO:0000256" key="1">
    <source>
        <dbReference type="SAM" id="MobiDB-lite"/>
    </source>
</evidence>
<name>A0A428NF46_9HYPO</name>
<comment type="caution">
    <text evidence="4">The sequence shown here is derived from an EMBL/GenBank/DDBJ whole genome shotgun (WGS) entry which is preliminary data.</text>
</comment>
<evidence type="ECO:0000256" key="2">
    <source>
        <dbReference type="SAM" id="SignalP"/>
    </source>
</evidence>
<dbReference type="InterPro" id="IPR048952">
    <property type="entry name" value="AsnRS_N"/>
</dbReference>
<dbReference type="OrthoDB" id="10539240at2759"/>
<evidence type="ECO:0000313" key="4">
    <source>
        <dbReference type="EMBL" id="RSL39411.1"/>
    </source>
</evidence>
<evidence type="ECO:0000259" key="3">
    <source>
        <dbReference type="Pfam" id="PF20917"/>
    </source>
</evidence>
<dbReference type="AlphaFoldDB" id="A0A428NF46"/>
<proteinExistence type="predicted"/>
<reference evidence="4 5" key="1">
    <citation type="submission" date="2017-06" db="EMBL/GenBank/DDBJ databases">
        <title>Comparative genomic analysis of Ambrosia Fusariam Clade fungi.</title>
        <authorList>
            <person name="Stajich J.E."/>
            <person name="Carrillo J."/>
            <person name="Kijimoto T."/>
            <person name="Eskalen A."/>
            <person name="O'Donnell K."/>
            <person name="Kasson M."/>
        </authorList>
    </citation>
    <scope>NUCLEOTIDE SEQUENCE [LARGE SCALE GENOMIC DNA]</scope>
    <source>
        <strain evidence="4 5">NRRL62584</strain>
    </source>
</reference>
<feature type="domain" description="Asparagine--tRNA ligase N-terminal" evidence="3">
    <location>
        <begin position="11"/>
        <end position="74"/>
    </location>
</feature>
<feature type="region of interest" description="Disordered" evidence="1">
    <location>
        <begin position="40"/>
        <end position="106"/>
    </location>
</feature>